<reference evidence="3" key="1">
    <citation type="submission" date="2017-06" db="EMBL/GenBank/DDBJ databases">
        <title>Capnocytophaga spp. assemblies.</title>
        <authorList>
            <person name="Gulvik C.A."/>
        </authorList>
    </citation>
    <scope>NUCLEOTIDE SEQUENCE [LARGE SCALE GENOMIC DNA]</scope>
    <source>
        <strain evidence="3">H1496</strain>
    </source>
</reference>
<dbReference type="GeneID" id="84808865"/>
<evidence type="ECO:0000313" key="3">
    <source>
        <dbReference type="Proteomes" id="UP000217250"/>
    </source>
</evidence>
<accession>A0A250FTZ8</accession>
<dbReference type="PROSITE" id="PS50943">
    <property type="entry name" value="HTH_CROC1"/>
    <property type="match status" value="1"/>
</dbReference>
<organism evidence="2 3">
    <name type="scientific">Capnocytophaga gingivalis</name>
    <dbReference type="NCBI Taxonomy" id="1017"/>
    <lineage>
        <taxon>Bacteria</taxon>
        <taxon>Pseudomonadati</taxon>
        <taxon>Bacteroidota</taxon>
        <taxon>Flavobacteriia</taxon>
        <taxon>Flavobacteriales</taxon>
        <taxon>Flavobacteriaceae</taxon>
        <taxon>Capnocytophaga</taxon>
    </lineage>
</organism>
<dbReference type="InterPro" id="IPR001387">
    <property type="entry name" value="Cro/C1-type_HTH"/>
</dbReference>
<dbReference type="KEGG" id="cgh:CGC50_09895"/>
<dbReference type="Proteomes" id="UP000217250">
    <property type="component" value="Chromosome"/>
</dbReference>
<feature type="domain" description="HTH cro/C1-type" evidence="1">
    <location>
        <begin position="105"/>
        <end position="126"/>
    </location>
</feature>
<dbReference type="AlphaFoldDB" id="A0A250FTZ8"/>
<evidence type="ECO:0000313" key="2">
    <source>
        <dbReference type="EMBL" id="ATA87437.1"/>
    </source>
</evidence>
<dbReference type="EMBL" id="CP022386">
    <property type="protein sequence ID" value="ATA87437.1"/>
    <property type="molecule type" value="Genomic_DNA"/>
</dbReference>
<protein>
    <recommendedName>
        <fullName evidence="1">HTH cro/C1-type domain-containing protein</fullName>
    </recommendedName>
</protein>
<dbReference type="RefSeq" id="WP_095910699.1">
    <property type="nucleotide sequence ID" value="NZ_CP022386.1"/>
</dbReference>
<proteinExistence type="predicted"/>
<evidence type="ECO:0000259" key="1">
    <source>
        <dbReference type="PROSITE" id="PS50943"/>
    </source>
</evidence>
<sequence>MKEQEMPNQKGALEGLKEVCYVTDNQGNYTTALSEGWEVKDIAIESSMNLLQEQMQKAKEQIQAGKQSPIVYYMARARMDWVTLASYMGQWQWIIKRHARPKVFAKLSEKTLKKYAEIFDISVEELTNFPSNT</sequence>
<gene>
    <name evidence="2" type="ORF">CGC50_09895</name>
</gene>
<dbReference type="OrthoDB" id="9180239at2"/>
<name>A0A250FTZ8_9FLAO</name>